<dbReference type="InterPro" id="IPR029063">
    <property type="entry name" value="SAM-dependent_MTases_sf"/>
</dbReference>
<dbReference type="GO" id="GO:0008168">
    <property type="term" value="F:methyltransferase activity"/>
    <property type="evidence" value="ECO:0007669"/>
    <property type="project" value="UniProtKB-KW"/>
</dbReference>
<dbReference type="AlphaFoldDB" id="A0A4S1XDR5"/>
<dbReference type="OrthoDB" id="2469560at2"/>
<dbReference type="Gene3D" id="3.40.50.150">
    <property type="entry name" value="Vaccinia Virus protein VP39"/>
    <property type="match status" value="1"/>
</dbReference>
<keyword evidence="2" id="KW-1185">Reference proteome</keyword>
<name>A0A4S1XDR5_9SPHN</name>
<dbReference type="EMBL" id="SRXT01000003">
    <property type="protein sequence ID" value="TGX54231.1"/>
    <property type="molecule type" value="Genomic_DNA"/>
</dbReference>
<keyword evidence="1" id="KW-0808">Transferase</keyword>
<dbReference type="GO" id="GO:0032259">
    <property type="term" value="P:methylation"/>
    <property type="evidence" value="ECO:0007669"/>
    <property type="project" value="UniProtKB-KW"/>
</dbReference>
<evidence type="ECO:0000313" key="2">
    <source>
        <dbReference type="Proteomes" id="UP000306147"/>
    </source>
</evidence>
<sequence>MSSLLIHSMTEFSDIILRVLHAAGARTLAEVGAEFGGTSQQLAAYAQATGGSLTSIDPCPKQEFLDWVASSPSVDHVAAPSLEAMPGCKDIDAWVIDGDHNYYTVSNEMRIAGELAKRDGKPLLALLHDVSWPCGRRDFYYAPDRIPAEWLHPHSFDAGVTLDNPAVLDNRGFRGAGQFAVALHEGGPRNGVLTAVEDFLAEERAKGADLAFAFVPAVFGLGIVFDATAPWAPEVAQIVLPYHDNALIASLERNRLRNYLAVIDWQDRQAA</sequence>
<organism evidence="1 2">
    <name type="scientific">Sphingomonas gei</name>
    <dbReference type="NCBI Taxonomy" id="1395960"/>
    <lineage>
        <taxon>Bacteria</taxon>
        <taxon>Pseudomonadati</taxon>
        <taxon>Pseudomonadota</taxon>
        <taxon>Alphaproteobacteria</taxon>
        <taxon>Sphingomonadales</taxon>
        <taxon>Sphingomonadaceae</taxon>
        <taxon>Sphingomonas</taxon>
    </lineage>
</organism>
<gene>
    <name evidence="1" type="ORF">E5A73_08955</name>
</gene>
<protein>
    <submittedName>
        <fullName evidence="1">Class I SAM-dependent methyltransferase</fullName>
    </submittedName>
</protein>
<evidence type="ECO:0000313" key="1">
    <source>
        <dbReference type="EMBL" id="TGX54231.1"/>
    </source>
</evidence>
<dbReference type="RefSeq" id="WP_135963469.1">
    <property type="nucleotide sequence ID" value="NZ_SRXT01000003.1"/>
</dbReference>
<comment type="caution">
    <text evidence="1">The sequence shown here is derived from an EMBL/GenBank/DDBJ whole genome shotgun (WGS) entry which is preliminary data.</text>
</comment>
<proteinExistence type="predicted"/>
<keyword evidence="1" id="KW-0489">Methyltransferase</keyword>
<dbReference type="Proteomes" id="UP000306147">
    <property type="component" value="Unassembled WGS sequence"/>
</dbReference>
<reference evidence="1 2" key="1">
    <citation type="submission" date="2019-04" db="EMBL/GenBank/DDBJ databases">
        <title>Sphingomonas psychrotolerans sp. nov., isolated from soil in the Tianshan Mountains, Xinjiang, China.</title>
        <authorList>
            <person name="Luo Y."/>
            <person name="Sheng H."/>
        </authorList>
    </citation>
    <scope>NUCLEOTIDE SEQUENCE [LARGE SCALE GENOMIC DNA]</scope>
    <source>
        <strain evidence="1 2">ZFGT-11</strain>
    </source>
</reference>
<dbReference type="Pfam" id="PF13578">
    <property type="entry name" value="Methyltransf_24"/>
    <property type="match status" value="1"/>
</dbReference>
<accession>A0A4S1XDR5</accession>